<evidence type="ECO:0000256" key="1">
    <source>
        <dbReference type="SAM" id="Coils"/>
    </source>
</evidence>
<keyword evidence="4" id="KW-1185">Reference proteome</keyword>
<proteinExistence type="predicted"/>
<dbReference type="InterPro" id="IPR007813">
    <property type="entry name" value="PilN"/>
</dbReference>
<dbReference type="Pfam" id="PF05137">
    <property type="entry name" value="PilN"/>
    <property type="match status" value="1"/>
</dbReference>
<keyword evidence="2" id="KW-0812">Transmembrane</keyword>
<dbReference type="EMBL" id="JAAXYH010000004">
    <property type="protein sequence ID" value="NMH65208.1"/>
    <property type="molecule type" value="Genomic_DNA"/>
</dbReference>
<gene>
    <name evidence="3" type="ORF">HC757_08490</name>
</gene>
<dbReference type="RefSeq" id="WP_169563883.1">
    <property type="nucleotide sequence ID" value="NZ_JAAXYH010000004.1"/>
</dbReference>
<evidence type="ECO:0000313" key="3">
    <source>
        <dbReference type="EMBL" id="NMH65208.1"/>
    </source>
</evidence>
<feature type="coiled-coil region" evidence="1">
    <location>
        <begin position="47"/>
        <end position="74"/>
    </location>
</feature>
<protein>
    <submittedName>
        <fullName evidence="3">Fimbrial assembly protein</fullName>
    </submittedName>
</protein>
<evidence type="ECO:0000313" key="4">
    <source>
        <dbReference type="Proteomes" id="UP000737113"/>
    </source>
</evidence>
<evidence type="ECO:0000256" key="2">
    <source>
        <dbReference type="SAM" id="Phobius"/>
    </source>
</evidence>
<sequence length="200" mass="22413">MIKTRVNLFRLSLLPPQRRLTLTRLVAALGVLLVLTLVISLLSHWQLSRLEQQQRLATAQQQRLQQQKSALEARLQAHKPDAALVAGVESLSQRLELKHLLMGELSQRASLTSHGYASLLKDLALVADSNIWLSRIKVDEQAYVFEGYSRQPQGVPQWIARLESTQTLKGETFATMTMDQGDDKPLAFTLTSMAAKEEGQ</sequence>
<keyword evidence="2" id="KW-0472">Membrane</keyword>
<keyword evidence="2" id="KW-1133">Transmembrane helix</keyword>
<organism evidence="3 4">
    <name type="scientific">Shewanella salipaludis</name>
    <dbReference type="NCBI Taxonomy" id="2723052"/>
    <lineage>
        <taxon>Bacteria</taxon>
        <taxon>Pseudomonadati</taxon>
        <taxon>Pseudomonadota</taxon>
        <taxon>Gammaproteobacteria</taxon>
        <taxon>Alteromonadales</taxon>
        <taxon>Shewanellaceae</taxon>
        <taxon>Shewanella</taxon>
    </lineage>
</organism>
<comment type="caution">
    <text evidence="3">The sequence shown here is derived from an EMBL/GenBank/DDBJ whole genome shotgun (WGS) entry which is preliminary data.</text>
</comment>
<reference evidence="3" key="1">
    <citation type="submission" date="2020-04" db="EMBL/GenBank/DDBJ databases">
        <title>Description of Shewanella salipaludis sp. nov., isolated from a salt marsh.</title>
        <authorList>
            <person name="Park S."/>
            <person name="Yoon J.-H."/>
        </authorList>
    </citation>
    <scope>NUCLEOTIDE SEQUENCE</scope>
    <source>
        <strain evidence="3">SHSM-M6</strain>
    </source>
</reference>
<dbReference type="Proteomes" id="UP000737113">
    <property type="component" value="Unassembled WGS sequence"/>
</dbReference>
<dbReference type="AlphaFoldDB" id="A0A972FS56"/>
<feature type="transmembrane region" description="Helical" evidence="2">
    <location>
        <begin position="21"/>
        <end position="45"/>
    </location>
</feature>
<keyword evidence="1" id="KW-0175">Coiled coil</keyword>
<accession>A0A972FS56</accession>
<name>A0A972FS56_9GAMM</name>